<comment type="caution">
    <text evidence="2">The sequence shown here is derived from an EMBL/GenBank/DDBJ whole genome shotgun (WGS) entry which is preliminary data.</text>
</comment>
<dbReference type="SUPFAM" id="SSF49785">
    <property type="entry name" value="Galactose-binding domain-like"/>
    <property type="match status" value="1"/>
</dbReference>
<name>A0A4Y8ZT52_9SPHN</name>
<dbReference type="AlphaFoldDB" id="A0A4Y8ZT52"/>
<dbReference type="InterPro" id="IPR008979">
    <property type="entry name" value="Galactose-bd-like_sf"/>
</dbReference>
<keyword evidence="3" id="KW-1185">Reference proteome</keyword>
<dbReference type="Gene3D" id="2.60.120.260">
    <property type="entry name" value="Galactose-binding domain-like"/>
    <property type="match status" value="1"/>
</dbReference>
<accession>A0A4Y8ZT52</accession>
<dbReference type="InterPro" id="IPR029018">
    <property type="entry name" value="Hex-like_dom2"/>
</dbReference>
<evidence type="ECO:0000313" key="3">
    <source>
        <dbReference type="Proteomes" id="UP000298213"/>
    </source>
</evidence>
<evidence type="ECO:0000256" key="1">
    <source>
        <dbReference type="ARBA" id="ARBA00022801"/>
    </source>
</evidence>
<dbReference type="OrthoDB" id="5136785at2"/>
<dbReference type="Proteomes" id="UP000298213">
    <property type="component" value="Unassembled WGS sequence"/>
</dbReference>
<protein>
    <submittedName>
        <fullName evidence="2">DUF4838 domain-containing protein</fullName>
    </submittedName>
</protein>
<dbReference type="Gene3D" id="3.30.379.10">
    <property type="entry name" value="Chitobiase/beta-hexosaminidase domain 2-like"/>
    <property type="match status" value="1"/>
</dbReference>
<dbReference type="InterPro" id="IPR032287">
    <property type="entry name" value="DUF4838"/>
</dbReference>
<evidence type="ECO:0000313" key="2">
    <source>
        <dbReference type="EMBL" id="TFI58677.1"/>
    </source>
</evidence>
<dbReference type="GO" id="GO:0016787">
    <property type="term" value="F:hydrolase activity"/>
    <property type="evidence" value="ECO:0007669"/>
    <property type="project" value="UniProtKB-KW"/>
</dbReference>
<dbReference type="PANTHER" id="PTHR47406">
    <property type="entry name" value="COAGULATION FACTOR 5/8 TYPE, C-TERMINAL"/>
    <property type="match status" value="1"/>
</dbReference>
<keyword evidence="1" id="KW-0378">Hydrolase</keyword>
<organism evidence="2 3">
    <name type="scientific">Sphingomonas parva</name>
    <dbReference type="NCBI Taxonomy" id="2555898"/>
    <lineage>
        <taxon>Bacteria</taxon>
        <taxon>Pseudomonadati</taxon>
        <taxon>Pseudomonadota</taxon>
        <taxon>Alphaproteobacteria</taxon>
        <taxon>Sphingomonadales</taxon>
        <taxon>Sphingomonadaceae</taxon>
        <taxon>Sphingomonas</taxon>
    </lineage>
</organism>
<dbReference type="EMBL" id="SPDV01000013">
    <property type="protein sequence ID" value="TFI58677.1"/>
    <property type="molecule type" value="Genomic_DNA"/>
</dbReference>
<dbReference type="PANTHER" id="PTHR47406:SF2">
    <property type="entry name" value="ALPHA GLUCURONIDASE N-TERMINAL DOMAIN-CONTAINING PROTEIN"/>
    <property type="match status" value="1"/>
</dbReference>
<proteinExistence type="predicted"/>
<dbReference type="Pfam" id="PF16126">
    <property type="entry name" value="DUF4838"/>
    <property type="match status" value="1"/>
</dbReference>
<gene>
    <name evidence="2" type="ORF">E2493_08555</name>
</gene>
<dbReference type="GO" id="GO:0005975">
    <property type="term" value="P:carbohydrate metabolic process"/>
    <property type="evidence" value="ECO:0007669"/>
    <property type="project" value="UniProtKB-ARBA"/>
</dbReference>
<reference evidence="2 3" key="1">
    <citation type="submission" date="2019-03" db="EMBL/GenBank/DDBJ databases">
        <title>Genome sequence of Sphingomonas sp. 17J27-24.</title>
        <authorList>
            <person name="Kim M."/>
            <person name="Maeng S."/>
            <person name="Sathiyaraj S."/>
        </authorList>
    </citation>
    <scope>NUCLEOTIDE SEQUENCE [LARGE SCALE GENOMIC DNA]</scope>
    <source>
        <strain evidence="2 3">17J27-24</strain>
    </source>
</reference>
<sequence>MRRLSGGVPRKSIAFIVAILLATPASARMIGAAGVPELVIADGKAARAAIVIGADPGEWERRAAADLRKYIGMMSGAAPQIVTSAPADAPAIVIGSAAAAADAVTRQALLDRTKKDALVQSDAISVRREGNRLYVAGSNDESHYFAVSWLLQQWGCRWYMPTAFGEFVPEHRRLSVGRLDFAYAPPFEIRRYWLAWNGDTTGADEFRHRNFMSEATAPGYGHALDQYTAELAPPGGTHFNVPFSAPGTAEHVAARIEADYAAGRDISLAIADGSYVNEDPGDRALGGDYDPYMLKPSLTDAMLTLYNNVARILRQKHPDSASLLGGMAYVNVTRPPLKVRTVAPNLVMWIAPIDIDPNHAMDDPRSPPRNEYREMVGRWSELMDGRLAIYDYDQGMLVWRDLPNPSHHVFARDVKIYRDQGILGVQTESRGALATTFLNLFFRGQLMWDPDADPDALLEEFYPAFYGPAAAPMRRYWGRIYEAWARTNVTEHEYPAIPAIYTPALVLALRDDLAAAEAALTRSGHRSRDREAYRERMRFTRASFDAIAAYVETVTAAARDADYEAATRAGEKAIAAQTALRTLNPLFTSPPMGGEEQSPAWLQGEVRQYASFRGLQDGSSGHLVARLPLSWMFKVETPLPADWRYRGQQGPGPASAPLLDEEASVGTGWRPVRSDLYLQGQGVLAEGGQSALGHYWYRTELNLSEADARAGAHLMFPGLFNESWLYVNGRLVGHRGYDEPWWLTDYHFSWDVDLAGHLRAGVNRIALRGFNPHHFGGMFRRPFLYRLVPNGGSGAGAMPPPSGH</sequence>